<organism evidence="2 3">
    <name type="scientific">Streptomyces aidingensis</name>
    <dbReference type="NCBI Taxonomy" id="910347"/>
    <lineage>
        <taxon>Bacteria</taxon>
        <taxon>Bacillati</taxon>
        <taxon>Actinomycetota</taxon>
        <taxon>Actinomycetes</taxon>
        <taxon>Kitasatosporales</taxon>
        <taxon>Streptomycetaceae</taxon>
        <taxon>Streptomyces</taxon>
    </lineage>
</organism>
<dbReference type="AlphaFoldDB" id="A0A1I1SM03"/>
<dbReference type="Gene3D" id="3.90.1200.10">
    <property type="match status" value="1"/>
</dbReference>
<dbReference type="InterPro" id="IPR002575">
    <property type="entry name" value="Aminoglycoside_PTrfase"/>
</dbReference>
<evidence type="ECO:0000313" key="3">
    <source>
        <dbReference type="Proteomes" id="UP000199207"/>
    </source>
</evidence>
<sequence>MSPGRLRTARAGPPAADLLRLLAGGPLPLPGGAAAPVTAVEERFPAARSTHRVHRLRLTLAGGRRLDAVFKRLRHQPGKDAGREVHVYRRLLADGALGAPRLYASLHDEAAGRYWLLLEDVGRRGLDRCRGRAAEAAVRWAARMHALHQGREERLRGLGCLGEHGPEFCGLLVRAARRRIAGAAPHGLLDRFDRLAAGLPRTVRALGRQPRTLVHGDLAGHNLLVQHGGSRVRPVDWEWAAIGPGAWDLGRLLAGTGPAAVRNRLLTAYREEFARHTPDAPEPGALRAALAHCAVLRGLWQLGCPSPLPRGVRLEPAALGRHLDALARMQRAAGGG</sequence>
<dbReference type="RefSeq" id="WP_093840947.1">
    <property type="nucleotide sequence ID" value="NZ_FOLM01000016.1"/>
</dbReference>
<proteinExistence type="predicted"/>
<keyword evidence="2" id="KW-0808">Transferase</keyword>
<keyword evidence="3" id="KW-1185">Reference proteome</keyword>
<dbReference type="InterPro" id="IPR011009">
    <property type="entry name" value="Kinase-like_dom_sf"/>
</dbReference>
<dbReference type="OrthoDB" id="3638028at2"/>
<gene>
    <name evidence="2" type="ORF">SAMN05421773_11693</name>
</gene>
<dbReference type="STRING" id="910347.SAMN05421773_11693"/>
<dbReference type="EMBL" id="FOLM01000016">
    <property type="protein sequence ID" value="SFD47487.1"/>
    <property type="molecule type" value="Genomic_DNA"/>
</dbReference>
<dbReference type="Proteomes" id="UP000199207">
    <property type="component" value="Unassembled WGS sequence"/>
</dbReference>
<dbReference type="InterPro" id="IPR008266">
    <property type="entry name" value="Tyr_kinase_AS"/>
</dbReference>
<accession>A0A1I1SM03</accession>
<evidence type="ECO:0000313" key="2">
    <source>
        <dbReference type="EMBL" id="SFD47487.1"/>
    </source>
</evidence>
<dbReference type="SUPFAM" id="SSF56112">
    <property type="entry name" value="Protein kinase-like (PK-like)"/>
    <property type="match status" value="1"/>
</dbReference>
<dbReference type="PROSITE" id="PS00109">
    <property type="entry name" value="PROTEIN_KINASE_TYR"/>
    <property type="match status" value="1"/>
</dbReference>
<reference evidence="2 3" key="1">
    <citation type="submission" date="2016-10" db="EMBL/GenBank/DDBJ databases">
        <authorList>
            <person name="de Groot N.N."/>
        </authorList>
    </citation>
    <scope>NUCLEOTIDE SEQUENCE [LARGE SCALE GENOMIC DNA]</scope>
    <source>
        <strain evidence="2 3">CGMCC 4.5739</strain>
    </source>
</reference>
<name>A0A1I1SM03_9ACTN</name>
<dbReference type="Pfam" id="PF01636">
    <property type="entry name" value="APH"/>
    <property type="match status" value="1"/>
</dbReference>
<protein>
    <submittedName>
        <fullName evidence="2">Phosphotransferase enzyme family protein</fullName>
    </submittedName>
</protein>
<feature type="domain" description="Aminoglycoside phosphotransferase" evidence="1">
    <location>
        <begin position="62"/>
        <end position="274"/>
    </location>
</feature>
<evidence type="ECO:0000259" key="1">
    <source>
        <dbReference type="Pfam" id="PF01636"/>
    </source>
</evidence>
<dbReference type="GO" id="GO:0004672">
    <property type="term" value="F:protein kinase activity"/>
    <property type="evidence" value="ECO:0007669"/>
    <property type="project" value="InterPro"/>
</dbReference>